<dbReference type="Proteomes" id="UP001152622">
    <property type="component" value="Chromosome 4"/>
</dbReference>
<dbReference type="AlphaFoldDB" id="A0A9Q1FP80"/>
<organism evidence="1 2">
    <name type="scientific">Synaphobranchus kaupii</name>
    <name type="common">Kaup's arrowtooth eel</name>
    <dbReference type="NCBI Taxonomy" id="118154"/>
    <lineage>
        <taxon>Eukaryota</taxon>
        <taxon>Metazoa</taxon>
        <taxon>Chordata</taxon>
        <taxon>Craniata</taxon>
        <taxon>Vertebrata</taxon>
        <taxon>Euteleostomi</taxon>
        <taxon>Actinopterygii</taxon>
        <taxon>Neopterygii</taxon>
        <taxon>Teleostei</taxon>
        <taxon>Anguilliformes</taxon>
        <taxon>Synaphobranchidae</taxon>
        <taxon>Synaphobranchus</taxon>
    </lineage>
</organism>
<sequence length="148" mass="15688">MERGGAQVWRESTGGVGVAGNGSGFFSREFIWETQPASRRPEASCIRALQEAGGAAGGVVWVHLHPGLSLTPQLTPVWGVGGAQAVGCPRGPESRAVWWHCGLRKLPLVTQGRGETEGGRAALVLAAARCSQTAPDPQEAAWPWMRQH</sequence>
<accession>A0A9Q1FP80</accession>
<evidence type="ECO:0000313" key="2">
    <source>
        <dbReference type="Proteomes" id="UP001152622"/>
    </source>
</evidence>
<gene>
    <name evidence="1" type="ORF">SKAU_G00121920</name>
</gene>
<proteinExistence type="predicted"/>
<protein>
    <submittedName>
        <fullName evidence="1">Uncharacterized protein</fullName>
    </submittedName>
</protein>
<name>A0A9Q1FP80_SYNKA</name>
<reference evidence="1" key="1">
    <citation type="journal article" date="2023" name="Science">
        <title>Genome structures resolve the early diversification of teleost fishes.</title>
        <authorList>
            <person name="Parey E."/>
            <person name="Louis A."/>
            <person name="Montfort J."/>
            <person name="Bouchez O."/>
            <person name="Roques C."/>
            <person name="Iampietro C."/>
            <person name="Lluch J."/>
            <person name="Castinel A."/>
            <person name="Donnadieu C."/>
            <person name="Desvignes T."/>
            <person name="Floi Bucao C."/>
            <person name="Jouanno E."/>
            <person name="Wen M."/>
            <person name="Mejri S."/>
            <person name="Dirks R."/>
            <person name="Jansen H."/>
            <person name="Henkel C."/>
            <person name="Chen W.J."/>
            <person name="Zahm M."/>
            <person name="Cabau C."/>
            <person name="Klopp C."/>
            <person name="Thompson A.W."/>
            <person name="Robinson-Rechavi M."/>
            <person name="Braasch I."/>
            <person name="Lecointre G."/>
            <person name="Bobe J."/>
            <person name="Postlethwait J.H."/>
            <person name="Berthelot C."/>
            <person name="Roest Crollius H."/>
            <person name="Guiguen Y."/>
        </authorList>
    </citation>
    <scope>NUCLEOTIDE SEQUENCE</scope>
    <source>
        <strain evidence="1">WJC10195</strain>
    </source>
</reference>
<evidence type="ECO:0000313" key="1">
    <source>
        <dbReference type="EMBL" id="KAJ8363361.1"/>
    </source>
</evidence>
<comment type="caution">
    <text evidence="1">The sequence shown here is derived from an EMBL/GenBank/DDBJ whole genome shotgun (WGS) entry which is preliminary data.</text>
</comment>
<dbReference type="EMBL" id="JAINUF010000004">
    <property type="protein sequence ID" value="KAJ8363361.1"/>
    <property type="molecule type" value="Genomic_DNA"/>
</dbReference>
<keyword evidence="2" id="KW-1185">Reference proteome</keyword>